<sequence>MRFPFALIATIAVTLGMSGRTVAMALDIGRQRENWPTEWAIPHISAAHVRTEPRHGAEMSTQALMGWPIAVLERLPDGWSYVELPDGYRGYVIDNSLTFVPSDSIAYWNEAPRVIATNVLPYMAYDSTGVAVSDIVQGDILIGVSCDSINTDVMLPDGRRAIIPSSICVAVDRWERNVAFAERVLDTARSLIGIPYLWGGVTAKGMDCSGLTRLAYLSEGIMLPRDASQQALAGIEIQPEDVADGDLLFFASEKTGRINHVALYAGNDMMIESAGRVRLSAVQWAKVVSIRRVII</sequence>
<dbReference type="Pfam" id="PF18348">
    <property type="entry name" value="SH3_16"/>
    <property type="match status" value="1"/>
</dbReference>
<evidence type="ECO:0000256" key="1">
    <source>
        <dbReference type="ARBA" id="ARBA00007074"/>
    </source>
</evidence>
<dbReference type="InterPro" id="IPR041382">
    <property type="entry name" value="SH3_16"/>
</dbReference>
<evidence type="ECO:0000313" key="8">
    <source>
        <dbReference type="Proteomes" id="UP000186351"/>
    </source>
</evidence>
<accession>A0A1Z2XJA1</accession>
<dbReference type="Gene3D" id="3.90.1720.10">
    <property type="entry name" value="endopeptidase domain like (from Nostoc punctiforme)"/>
    <property type="match status" value="1"/>
</dbReference>
<dbReference type="GeneID" id="65536520"/>
<accession>A0A1B1S9F1</accession>
<name>A0A1B1S9F1_9BACT</name>
<evidence type="ECO:0000256" key="2">
    <source>
        <dbReference type="ARBA" id="ARBA00022670"/>
    </source>
</evidence>
<dbReference type="OrthoDB" id="9813368at2"/>
<dbReference type="GO" id="GO:0008234">
    <property type="term" value="F:cysteine-type peptidase activity"/>
    <property type="evidence" value="ECO:0007669"/>
    <property type="project" value="UniProtKB-KW"/>
</dbReference>
<gene>
    <name evidence="7" type="ORF">A4V02_06595</name>
</gene>
<dbReference type="Gene3D" id="2.30.30.40">
    <property type="entry name" value="SH3 Domains"/>
    <property type="match status" value="2"/>
</dbReference>
<evidence type="ECO:0000259" key="6">
    <source>
        <dbReference type="PROSITE" id="PS51935"/>
    </source>
</evidence>
<feature type="domain" description="NlpC/P60" evidence="6">
    <location>
        <begin position="178"/>
        <end position="295"/>
    </location>
</feature>
<proteinExistence type="inferred from homology"/>
<organism evidence="7 8">
    <name type="scientific">Muribaculum intestinale</name>
    <dbReference type="NCBI Taxonomy" id="1796646"/>
    <lineage>
        <taxon>Bacteria</taxon>
        <taxon>Pseudomonadati</taxon>
        <taxon>Bacteroidota</taxon>
        <taxon>Bacteroidia</taxon>
        <taxon>Bacteroidales</taxon>
        <taxon>Muribaculaceae</taxon>
        <taxon>Muribaculum</taxon>
    </lineage>
</organism>
<evidence type="ECO:0000256" key="5">
    <source>
        <dbReference type="SAM" id="SignalP"/>
    </source>
</evidence>
<dbReference type="InterPro" id="IPR000064">
    <property type="entry name" value="NLP_P60_dom"/>
</dbReference>
<dbReference type="EMBL" id="CP015402">
    <property type="protein sequence ID" value="ANU63421.2"/>
    <property type="molecule type" value="Genomic_DNA"/>
</dbReference>
<dbReference type="RefSeq" id="WP_084274019.1">
    <property type="nucleotide sequence ID" value="NZ_CAJTCT010000012.1"/>
</dbReference>
<dbReference type="SUPFAM" id="SSF54001">
    <property type="entry name" value="Cysteine proteinases"/>
    <property type="match status" value="1"/>
</dbReference>
<dbReference type="Proteomes" id="UP000186351">
    <property type="component" value="Chromosome"/>
</dbReference>
<dbReference type="Pfam" id="PF00877">
    <property type="entry name" value="NLPC_P60"/>
    <property type="match status" value="1"/>
</dbReference>
<evidence type="ECO:0000256" key="4">
    <source>
        <dbReference type="ARBA" id="ARBA00022807"/>
    </source>
</evidence>
<feature type="chain" id="PRO_5013311913" description="NlpC/P60 domain-containing protein" evidence="5">
    <location>
        <begin position="26"/>
        <end position="295"/>
    </location>
</feature>
<keyword evidence="8" id="KW-1185">Reference proteome</keyword>
<dbReference type="InterPro" id="IPR051202">
    <property type="entry name" value="Peptidase_C40"/>
</dbReference>
<dbReference type="PANTHER" id="PTHR47053">
    <property type="entry name" value="MUREIN DD-ENDOPEPTIDASE MEPH-RELATED"/>
    <property type="match status" value="1"/>
</dbReference>
<reference evidence="8" key="1">
    <citation type="submission" date="2016-04" db="EMBL/GenBank/DDBJ databases">
        <title>Complete Genome Sequences of Twelve Strains of a Stable Defined Moderately Diverse Mouse Microbiota 2 (sDMDMm2).</title>
        <authorList>
            <person name="Uchimura Y."/>
            <person name="Wyss M."/>
            <person name="Brugiroux S."/>
            <person name="Limenitakis J.P."/>
            <person name="Stecher B."/>
            <person name="McCoy K.D."/>
            <person name="Macpherson A.J."/>
        </authorList>
    </citation>
    <scope>NUCLEOTIDE SEQUENCE [LARGE SCALE GENOMIC DNA]</scope>
    <source>
        <strain evidence="8">YL27</strain>
    </source>
</reference>
<dbReference type="STRING" id="1796646.A4V02_06595"/>
<keyword evidence="4" id="KW-0788">Thiol protease</keyword>
<comment type="similarity">
    <text evidence="1">Belongs to the peptidase C40 family.</text>
</comment>
<dbReference type="AlphaFoldDB" id="A0A1B1S9F1"/>
<keyword evidence="2" id="KW-0645">Protease</keyword>
<dbReference type="PANTHER" id="PTHR47053:SF1">
    <property type="entry name" value="MUREIN DD-ENDOPEPTIDASE MEPH-RELATED"/>
    <property type="match status" value="1"/>
</dbReference>
<keyword evidence="3" id="KW-0378">Hydrolase</keyword>
<dbReference type="KEGG" id="pary:A4V02_06595"/>
<keyword evidence="5" id="KW-0732">Signal</keyword>
<dbReference type="InterPro" id="IPR038765">
    <property type="entry name" value="Papain-like_cys_pep_sf"/>
</dbReference>
<evidence type="ECO:0000256" key="3">
    <source>
        <dbReference type="ARBA" id="ARBA00022801"/>
    </source>
</evidence>
<dbReference type="GO" id="GO:0006508">
    <property type="term" value="P:proteolysis"/>
    <property type="evidence" value="ECO:0007669"/>
    <property type="project" value="UniProtKB-KW"/>
</dbReference>
<evidence type="ECO:0000313" key="7">
    <source>
        <dbReference type="EMBL" id="ANU63421.2"/>
    </source>
</evidence>
<protein>
    <recommendedName>
        <fullName evidence="6">NlpC/P60 domain-containing protein</fullName>
    </recommendedName>
</protein>
<dbReference type="PROSITE" id="PS51935">
    <property type="entry name" value="NLPC_P60"/>
    <property type="match status" value="1"/>
</dbReference>
<feature type="signal peptide" evidence="5">
    <location>
        <begin position="1"/>
        <end position="25"/>
    </location>
</feature>